<dbReference type="AlphaFoldDB" id="M5JU92"/>
<reference evidence="1 2" key="1">
    <citation type="journal article" date="2013" name="Gut Pathog.">
        <title>Draft genome of Ochrobactrum intermedium strain M86 isolated from non-ulcer dyspeptic individual from India.</title>
        <authorList>
            <person name="Kulkarni G."/>
            <person name="Dhotre D."/>
            <person name="Dharne M."/>
            <person name="Shetty S."/>
            <person name="Chowdhury S."/>
            <person name="Misra V."/>
            <person name="Misra S."/>
            <person name="Patole M."/>
            <person name="Shouche Y."/>
        </authorList>
    </citation>
    <scope>NUCLEOTIDE SEQUENCE [LARGE SCALE GENOMIC DNA]</scope>
    <source>
        <strain evidence="1 2">M86</strain>
    </source>
</reference>
<protein>
    <submittedName>
        <fullName evidence="1">Uncharacterized protein</fullName>
    </submittedName>
</protein>
<organism evidence="1 2">
    <name type="scientific">Brucella intermedia M86</name>
    <dbReference type="NCBI Taxonomy" id="1234597"/>
    <lineage>
        <taxon>Bacteria</taxon>
        <taxon>Pseudomonadati</taxon>
        <taxon>Pseudomonadota</taxon>
        <taxon>Alphaproteobacteria</taxon>
        <taxon>Hyphomicrobiales</taxon>
        <taxon>Brucellaceae</taxon>
        <taxon>Brucella/Ochrobactrum group</taxon>
        <taxon>Brucella</taxon>
    </lineage>
</organism>
<comment type="caution">
    <text evidence="1">The sequence shown here is derived from an EMBL/GenBank/DDBJ whole genome shotgun (WGS) entry which is preliminary data.</text>
</comment>
<sequence>MTEIIKSSGDVFKDLEVARPQNDGKAYPERIWITTEEYIWTSFRSFRASDLDHGDEYSAYVRADIVDELVEALDVARRYMKTCLGSSFWDGPNPYPIIDAALAKARGEVNA</sequence>
<evidence type="ECO:0000313" key="2">
    <source>
        <dbReference type="Proteomes" id="UP000011971"/>
    </source>
</evidence>
<dbReference type="Proteomes" id="UP000011971">
    <property type="component" value="Unassembled WGS sequence"/>
</dbReference>
<dbReference type="PATRIC" id="fig|1234597.4.peg.4701"/>
<name>M5JU92_9HYPH</name>
<gene>
    <name evidence="1" type="ORF">D584_22831</name>
</gene>
<evidence type="ECO:0000313" key="1">
    <source>
        <dbReference type="EMBL" id="ELT46871.1"/>
    </source>
</evidence>
<proteinExistence type="predicted"/>
<dbReference type="EMBL" id="AOGE01000073">
    <property type="protein sequence ID" value="ELT46871.1"/>
    <property type="molecule type" value="Genomic_DNA"/>
</dbReference>
<dbReference type="RefSeq" id="WP_006473049.1">
    <property type="nucleotide sequence ID" value="NZ_AOGE01000073.1"/>
</dbReference>
<accession>M5JU92</accession>